<keyword evidence="5" id="KW-1185">Reference proteome</keyword>
<keyword evidence="1" id="KW-0808">Transferase</keyword>
<dbReference type="PANTHER" id="PTHR46116:SF39">
    <property type="entry name" value="BACULOVIRAL IAP REPEAT-CONTAINING PROTEIN 6"/>
    <property type="match status" value="1"/>
</dbReference>
<dbReference type="InterPro" id="IPR016135">
    <property type="entry name" value="UBQ-conjugating_enzyme/RWD"/>
</dbReference>
<name>A0A914XBC8_9BILA</name>
<dbReference type="GO" id="GO:0043066">
    <property type="term" value="P:negative regulation of apoptotic process"/>
    <property type="evidence" value="ECO:0007669"/>
    <property type="project" value="TreeGrafter"/>
</dbReference>
<dbReference type="AlphaFoldDB" id="A0A914XBC8"/>
<protein>
    <submittedName>
        <fullName evidence="6">UBC core domain-containing protein</fullName>
    </submittedName>
</protein>
<dbReference type="InterPro" id="IPR000608">
    <property type="entry name" value="UBC"/>
</dbReference>
<dbReference type="GO" id="GO:0005634">
    <property type="term" value="C:nucleus"/>
    <property type="evidence" value="ECO:0007669"/>
    <property type="project" value="TreeGrafter"/>
</dbReference>
<sequence>MASLQAGLLADADGTVDGLGASLAGASEERRYIEILRLLQFDSIPFFGENGTSLTVPYHYESSLLGAKDTGVLAPRTRRLAQEVVTLSNSLPISSSSSVFVRTSEERLDVMKVLITGPADTPYQNGCFEFDVWFPTDYPNSPMHVNLQTTGNHTVRFNPNLYNDGKVCLSVLNTWHGRPEERWNAETSSFLQVIVSMQSLILVSEPYFNEPGYERSRGTAAGQQASKEYDANIRQATVRWAMLEQLRRPSPVFADVIARHFWLKRDEISKQIAGWIAETETLVEEQRGTARNMANHLTALKRHFQTLKEEFKKMTCPVGLEDSEVNKENQEEKKGSQVGEGTNPEGDSEGPSASTDTQQAPSSSQDATVAQLPAHFNVLKL</sequence>
<dbReference type="SUPFAM" id="SSF54495">
    <property type="entry name" value="UBC-like"/>
    <property type="match status" value="1"/>
</dbReference>
<dbReference type="FunFam" id="3.10.110.10:FF:000014">
    <property type="entry name" value="Baculoviral IAP repeat-containing protein 6"/>
    <property type="match status" value="1"/>
</dbReference>
<organism evidence="5 6">
    <name type="scientific">Plectus sambesii</name>
    <dbReference type="NCBI Taxonomy" id="2011161"/>
    <lineage>
        <taxon>Eukaryota</taxon>
        <taxon>Metazoa</taxon>
        <taxon>Ecdysozoa</taxon>
        <taxon>Nematoda</taxon>
        <taxon>Chromadorea</taxon>
        <taxon>Plectida</taxon>
        <taxon>Plectina</taxon>
        <taxon>Plectoidea</taxon>
        <taxon>Plectidae</taxon>
        <taxon>Plectus</taxon>
    </lineage>
</organism>
<dbReference type="SMART" id="SM00212">
    <property type="entry name" value="UBCc"/>
    <property type="match status" value="1"/>
</dbReference>
<evidence type="ECO:0000313" key="6">
    <source>
        <dbReference type="WBParaSite" id="PSAMB.scaffold7405size7698.g30015.t1"/>
    </source>
</evidence>
<evidence type="ECO:0000259" key="4">
    <source>
        <dbReference type="PROSITE" id="PS50127"/>
    </source>
</evidence>
<feature type="compositionally biased region" description="Basic and acidic residues" evidence="3">
    <location>
        <begin position="324"/>
        <end position="335"/>
    </location>
</feature>
<dbReference type="WBParaSite" id="PSAMB.scaffold7405size7698.g30015.t1">
    <property type="protein sequence ID" value="PSAMB.scaffold7405size7698.g30015.t1"/>
    <property type="gene ID" value="PSAMB.scaffold7405size7698.g30015"/>
</dbReference>
<dbReference type="GO" id="GO:0016740">
    <property type="term" value="F:transferase activity"/>
    <property type="evidence" value="ECO:0007669"/>
    <property type="project" value="UniProtKB-KW"/>
</dbReference>
<feature type="domain" description="UBC core" evidence="4">
    <location>
        <begin position="75"/>
        <end position="242"/>
    </location>
</feature>
<keyword evidence="2" id="KW-0833">Ubl conjugation pathway</keyword>
<proteinExistence type="predicted"/>
<accession>A0A914XBC8</accession>
<evidence type="ECO:0000256" key="3">
    <source>
        <dbReference type="SAM" id="MobiDB-lite"/>
    </source>
</evidence>
<dbReference type="PROSITE" id="PS50127">
    <property type="entry name" value="UBC_2"/>
    <property type="match status" value="1"/>
</dbReference>
<reference evidence="6" key="1">
    <citation type="submission" date="2022-11" db="UniProtKB">
        <authorList>
            <consortium name="WormBaseParasite"/>
        </authorList>
    </citation>
    <scope>IDENTIFICATION</scope>
</reference>
<feature type="region of interest" description="Disordered" evidence="3">
    <location>
        <begin position="321"/>
        <end position="372"/>
    </location>
</feature>
<dbReference type="Pfam" id="PF00179">
    <property type="entry name" value="UQ_con"/>
    <property type="match status" value="1"/>
</dbReference>
<feature type="compositionally biased region" description="Polar residues" evidence="3">
    <location>
        <begin position="351"/>
        <end position="368"/>
    </location>
</feature>
<evidence type="ECO:0000256" key="2">
    <source>
        <dbReference type="ARBA" id="ARBA00022786"/>
    </source>
</evidence>
<dbReference type="Proteomes" id="UP000887566">
    <property type="component" value="Unplaced"/>
</dbReference>
<dbReference type="PANTHER" id="PTHR46116">
    <property type="entry name" value="(E3-INDEPENDENT) E2 UBIQUITIN-CONJUGATING ENZYME"/>
    <property type="match status" value="1"/>
</dbReference>
<dbReference type="CDD" id="cd23810">
    <property type="entry name" value="UBCc_BIRC6"/>
    <property type="match status" value="1"/>
</dbReference>
<dbReference type="Gene3D" id="3.10.110.10">
    <property type="entry name" value="Ubiquitin Conjugating Enzyme"/>
    <property type="match status" value="1"/>
</dbReference>
<dbReference type="GO" id="GO:0004869">
    <property type="term" value="F:cysteine-type endopeptidase inhibitor activity"/>
    <property type="evidence" value="ECO:0007669"/>
    <property type="project" value="TreeGrafter"/>
</dbReference>
<evidence type="ECO:0000313" key="5">
    <source>
        <dbReference type="Proteomes" id="UP000887566"/>
    </source>
</evidence>
<evidence type="ECO:0000256" key="1">
    <source>
        <dbReference type="ARBA" id="ARBA00022679"/>
    </source>
</evidence>